<dbReference type="InterPro" id="IPR036249">
    <property type="entry name" value="Thioredoxin-like_sf"/>
</dbReference>
<dbReference type="InterPro" id="IPR013766">
    <property type="entry name" value="Thioredoxin_domain"/>
</dbReference>
<dbReference type="Proteomes" id="UP000823660">
    <property type="component" value="Unassembled WGS sequence"/>
</dbReference>
<dbReference type="Pfam" id="PF00578">
    <property type="entry name" value="AhpC-TSA"/>
    <property type="match status" value="1"/>
</dbReference>
<dbReference type="PROSITE" id="PS51352">
    <property type="entry name" value="THIOREDOXIN_2"/>
    <property type="match status" value="1"/>
</dbReference>
<dbReference type="GO" id="GO:0016491">
    <property type="term" value="F:oxidoreductase activity"/>
    <property type="evidence" value="ECO:0007669"/>
    <property type="project" value="InterPro"/>
</dbReference>
<gene>
    <name evidence="2" type="ORF">IAB99_03670</name>
</gene>
<organism evidence="2 3">
    <name type="scientific">Candidatus Cryptobacteroides faecipullorum</name>
    <dbReference type="NCBI Taxonomy" id="2840764"/>
    <lineage>
        <taxon>Bacteria</taxon>
        <taxon>Pseudomonadati</taxon>
        <taxon>Bacteroidota</taxon>
        <taxon>Bacteroidia</taxon>
        <taxon>Bacteroidales</taxon>
        <taxon>Candidatus Cryptobacteroides</taxon>
    </lineage>
</organism>
<dbReference type="CDD" id="cd02966">
    <property type="entry name" value="TlpA_like_family"/>
    <property type="match status" value="1"/>
</dbReference>
<name>A0A9D9I6G8_9BACT</name>
<dbReference type="GO" id="GO:0016209">
    <property type="term" value="F:antioxidant activity"/>
    <property type="evidence" value="ECO:0007669"/>
    <property type="project" value="InterPro"/>
</dbReference>
<dbReference type="PROSITE" id="PS51257">
    <property type="entry name" value="PROKAR_LIPOPROTEIN"/>
    <property type="match status" value="1"/>
</dbReference>
<evidence type="ECO:0000313" key="2">
    <source>
        <dbReference type="EMBL" id="MBO8466844.1"/>
    </source>
</evidence>
<evidence type="ECO:0000259" key="1">
    <source>
        <dbReference type="PROSITE" id="PS51352"/>
    </source>
</evidence>
<reference evidence="2" key="2">
    <citation type="journal article" date="2021" name="PeerJ">
        <title>Extensive microbial diversity within the chicken gut microbiome revealed by metagenomics and culture.</title>
        <authorList>
            <person name="Gilroy R."/>
            <person name="Ravi A."/>
            <person name="Getino M."/>
            <person name="Pursley I."/>
            <person name="Horton D.L."/>
            <person name="Alikhan N.F."/>
            <person name="Baker D."/>
            <person name="Gharbi K."/>
            <person name="Hall N."/>
            <person name="Watson M."/>
            <person name="Adriaenssens E.M."/>
            <person name="Foster-Nyarko E."/>
            <person name="Jarju S."/>
            <person name="Secka A."/>
            <person name="Antonio M."/>
            <person name="Oren A."/>
            <person name="Chaudhuri R.R."/>
            <person name="La Ragione R."/>
            <person name="Hildebrand F."/>
            <person name="Pallen M.J."/>
        </authorList>
    </citation>
    <scope>NUCLEOTIDE SEQUENCE</scope>
    <source>
        <strain evidence="2">B1-15692</strain>
    </source>
</reference>
<feature type="domain" description="Thioredoxin" evidence="1">
    <location>
        <begin position="239"/>
        <end position="375"/>
    </location>
</feature>
<comment type="caution">
    <text evidence="2">The sequence shown here is derived from an EMBL/GenBank/DDBJ whole genome shotgun (WGS) entry which is preliminary data.</text>
</comment>
<accession>A0A9D9I6G8</accession>
<reference evidence="2" key="1">
    <citation type="submission" date="2020-10" db="EMBL/GenBank/DDBJ databases">
        <authorList>
            <person name="Gilroy R."/>
        </authorList>
    </citation>
    <scope>NUCLEOTIDE SEQUENCE</scope>
    <source>
        <strain evidence="2">B1-15692</strain>
    </source>
</reference>
<proteinExistence type="predicted"/>
<dbReference type="SUPFAM" id="SSF52833">
    <property type="entry name" value="Thioredoxin-like"/>
    <property type="match status" value="1"/>
</dbReference>
<dbReference type="PANTHER" id="PTHR42852">
    <property type="entry name" value="THIOL:DISULFIDE INTERCHANGE PROTEIN DSBE"/>
    <property type="match status" value="1"/>
</dbReference>
<dbReference type="InterPro" id="IPR050553">
    <property type="entry name" value="Thioredoxin_ResA/DsbE_sf"/>
</dbReference>
<sequence length="375" mass="42628">MKNHVLPVSFLIMTGLAVSCINEKPNLSGHIEMDRDTLLIEVSSVLGQYKGYIDTVVLRNGYFETSIPDSASFVYFVPKPKSESEMITMCPTRILFLPGDRMTVSGSVNAPEISGTELYDALNLQTEMKAAERAWMEKLQQMHGLYTFDNRNAAAIDSLRKEVRTAVKRLDETRLELVGKEPANIASAYAAIFLPEEESIEAYGMLDESVRNSAIAPVLDYFISYNRNVIQKKQNWKSLQPGVQAPDFRLKNLEGEYMTLDSFKGKYLLLDFWGTWCGWCIKGIPDLKKYYEKYKDRIEFASIDCKDTEEEWREGVAEHELTWTNLFNGDGQEVTLAYGIQAYPTMIIIDPEGKVVGAYVGENPALYEKLDELFR</sequence>
<dbReference type="EMBL" id="JADIMH010000017">
    <property type="protein sequence ID" value="MBO8466844.1"/>
    <property type="molecule type" value="Genomic_DNA"/>
</dbReference>
<dbReference type="Gene3D" id="3.40.30.10">
    <property type="entry name" value="Glutaredoxin"/>
    <property type="match status" value="1"/>
</dbReference>
<dbReference type="PANTHER" id="PTHR42852:SF13">
    <property type="entry name" value="PROTEIN DIPZ"/>
    <property type="match status" value="1"/>
</dbReference>
<dbReference type="AlphaFoldDB" id="A0A9D9I6G8"/>
<evidence type="ECO:0000313" key="3">
    <source>
        <dbReference type="Proteomes" id="UP000823660"/>
    </source>
</evidence>
<protein>
    <submittedName>
        <fullName evidence="2">TlpA family protein disulfide reductase</fullName>
    </submittedName>
</protein>
<dbReference type="InterPro" id="IPR000866">
    <property type="entry name" value="AhpC/TSA"/>
</dbReference>